<comment type="caution">
    <text evidence="1">The sequence shown here is derived from an EMBL/GenBank/DDBJ whole genome shotgun (WGS) entry which is preliminary data.</text>
</comment>
<dbReference type="Proteomes" id="UP000294530">
    <property type="component" value="Unassembled WGS sequence"/>
</dbReference>
<accession>A0A976NYL6</accession>
<dbReference type="GeneID" id="94351503"/>
<name>A0A976NYL6_BRELC</name>
<dbReference type="KEGG" id="blac:94351503"/>
<protein>
    <submittedName>
        <fullName evidence="1">Uncharacterized protein</fullName>
    </submittedName>
</protein>
<reference evidence="1 2" key="1">
    <citation type="journal article" date="2021" name="Genome Biol.">
        <title>AFLAP: assembly-free linkage analysis pipeline using k-mers from genome sequencing data.</title>
        <authorList>
            <person name="Fletcher K."/>
            <person name="Zhang L."/>
            <person name="Gil J."/>
            <person name="Han R."/>
            <person name="Cavanaugh K."/>
            <person name="Michelmore R."/>
        </authorList>
    </citation>
    <scope>NUCLEOTIDE SEQUENCE [LARGE SCALE GENOMIC DNA]</scope>
    <source>
        <strain evidence="1 2">SF5</strain>
    </source>
</reference>
<organism evidence="1 2">
    <name type="scientific">Bremia lactucae</name>
    <name type="common">Lettuce downy mildew</name>
    <dbReference type="NCBI Taxonomy" id="4779"/>
    <lineage>
        <taxon>Eukaryota</taxon>
        <taxon>Sar</taxon>
        <taxon>Stramenopiles</taxon>
        <taxon>Oomycota</taxon>
        <taxon>Peronosporomycetes</taxon>
        <taxon>Peronosporales</taxon>
        <taxon>Peronosporaceae</taxon>
        <taxon>Bremia</taxon>
    </lineage>
</organism>
<dbReference type="EMBL" id="SHOA02000012">
    <property type="protein sequence ID" value="TDH72745.1"/>
    <property type="molecule type" value="Genomic_DNA"/>
</dbReference>
<sequence length="62" mass="7118">MFVKSAFTVLVVQILRHREFVQRNFDVLRWPAIKIIAASCQPPSCTRMGSTTIYLPMPSHLD</sequence>
<dbReference type="RefSeq" id="XP_067822244.1">
    <property type="nucleotide sequence ID" value="XM_067965832.1"/>
</dbReference>
<gene>
    <name evidence="1" type="ORF">CCR75_007775</name>
</gene>
<dbReference type="AlphaFoldDB" id="A0A976NYL6"/>
<proteinExistence type="predicted"/>
<evidence type="ECO:0000313" key="2">
    <source>
        <dbReference type="Proteomes" id="UP000294530"/>
    </source>
</evidence>
<evidence type="ECO:0000313" key="1">
    <source>
        <dbReference type="EMBL" id="TDH72745.1"/>
    </source>
</evidence>
<keyword evidence="2" id="KW-1185">Reference proteome</keyword>